<gene>
    <name evidence="5" type="ORF">SAMN05216210_1986</name>
</gene>
<dbReference type="Pfam" id="PF03960">
    <property type="entry name" value="ArsC"/>
    <property type="match status" value="1"/>
</dbReference>
<protein>
    <recommendedName>
        <fullName evidence="4">Arsenate reductase</fullName>
        <ecNumber evidence="4">1.20.4.1</ecNumber>
    </recommendedName>
</protein>
<dbReference type="Gene3D" id="3.40.30.10">
    <property type="entry name" value="Glutaredoxin"/>
    <property type="match status" value="1"/>
</dbReference>
<dbReference type="NCBIfam" id="TIGR00014">
    <property type="entry name" value="arsC"/>
    <property type="match status" value="1"/>
</dbReference>
<dbReference type="PANTHER" id="PTHR30041">
    <property type="entry name" value="ARSENATE REDUCTASE"/>
    <property type="match status" value="1"/>
</dbReference>
<sequence>MSSVQIYHNPRCSKSRQALALLEEQGVDPEIIHYLDTPPDHATLSELLLTLGLTARELMRTKESLYKELKLDNPELTEADLVQAMADYPKLIERPIVIRDGQAVVARPPEKLLELFA</sequence>
<dbReference type="EC" id="1.20.4.1" evidence="4"/>
<evidence type="ECO:0000256" key="3">
    <source>
        <dbReference type="PROSITE-ProRule" id="PRU01282"/>
    </source>
</evidence>
<accession>A0A1H2G342</accession>
<dbReference type="RefSeq" id="WP_092386468.1">
    <property type="nucleotide sequence ID" value="NZ_LT629787.1"/>
</dbReference>
<dbReference type="STRING" id="1434072.SAMN05216210_1986"/>
<proteinExistence type="inferred from homology"/>
<dbReference type="AlphaFoldDB" id="A0A1H2G342"/>
<keyword evidence="6" id="KW-1185">Reference proteome</keyword>
<dbReference type="OrthoDB" id="9790554at2"/>
<comment type="similarity">
    <text evidence="1 3 4">Belongs to the ArsC family.</text>
</comment>
<dbReference type="InterPro" id="IPR006660">
    <property type="entry name" value="Arsenate_reductase-like"/>
</dbReference>
<evidence type="ECO:0000256" key="4">
    <source>
        <dbReference type="RuleBase" id="RU362029"/>
    </source>
</evidence>
<dbReference type="SUPFAM" id="SSF52833">
    <property type="entry name" value="Thioredoxin-like"/>
    <property type="match status" value="1"/>
</dbReference>
<keyword evidence="2 4" id="KW-0560">Oxidoreductase</keyword>
<evidence type="ECO:0000313" key="6">
    <source>
        <dbReference type="Proteomes" id="UP000243924"/>
    </source>
</evidence>
<dbReference type="PANTHER" id="PTHR30041:SF4">
    <property type="entry name" value="ARSENATE REDUCTASE"/>
    <property type="match status" value="1"/>
</dbReference>
<dbReference type="InterPro" id="IPR036249">
    <property type="entry name" value="Thioredoxin-like_sf"/>
</dbReference>
<comment type="catalytic activity">
    <reaction evidence="4">
        <text>[glutaredoxin]-dithiol + arsenate + glutathione + H(+) = glutathionyl-S-S-[glutaredoxin] + arsenite + H2O</text>
        <dbReference type="Rhea" id="RHEA:22016"/>
        <dbReference type="Rhea" id="RHEA-COMP:10729"/>
        <dbReference type="Rhea" id="RHEA-COMP:17668"/>
        <dbReference type="ChEBI" id="CHEBI:15377"/>
        <dbReference type="ChEBI" id="CHEBI:15378"/>
        <dbReference type="ChEBI" id="CHEBI:29242"/>
        <dbReference type="ChEBI" id="CHEBI:29950"/>
        <dbReference type="ChEBI" id="CHEBI:48597"/>
        <dbReference type="ChEBI" id="CHEBI:57925"/>
        <dbReference type="ChEBI" id="CHEBI:146199"/>
        <dbReference type="EC" id="1.20.4.1"/>
    </reaction>
</comment>
<dbReference type="PROSITE" id="PS51353">
    <property type="entry name" value="ARSC"/>
    <property type="match status" value="1"/>
</dbReference>
<dbReference type="Proteomes" id="UP000243924">
    <property type="component" value="Chromosome I"/>
</dbReference>
<dbReference type="GO" id="GO:0008794">
    <property type="term" value="F:arsenate reductase (glutaredoxin) activity"/>
    <property type="evidence" value="ECO:0007669"/>
    <property type="project" value="UniProtKB-UniRule"/>
</dbReference>
<reference evidence="6" key="1">
    <citation type="submission" date="2016-10" db="EMBL/GenBank/DDBJ databases">
        <authorList>
            <person name="Varghese N."/>
            <person name="Submissions S."/>
        </authorList>
    </citation>
    <scope>NUCLEOTIDE SEQUENCE [LARGE SCALE GENOMIC DNA]</scope>
    <source>
        <strain evidence="6">CECT 8338</strain>
    </source>
</reference>
<name>A0A1H2G342_9GAMM</name>
<evidence type="ECO:0000256" key="1">
    <source>
        <dbReference type="ARBA" id="ARBA00007198"/>
    </source>
</evidence>
<evidence type="ECO:0000256" key="2">
    <source>
        <dbReference type="ARBA" id="ARBA00023002"/>
    </source>
</evidence>
<dbReference type="InterPro" id="IPR006659">
    <property type="entry name" value="Arsenate_reductase"/>
</dbReference>
<dbReference type="EMBL" id="LT629787">
    <property type="protein sequence ID" value="SDU13728.1"/>
    <property type="molecule type" value="Genomic_DNA"/>
</dbReference>
<evidence type="ECO:0000313" key="5">
    <source>
        <dbReference type="EMBL" id="SDU13728.1"/>
    </source>
</evidence>
<organism evidence="5 6">
    <name type="scientific">Halopseudomonas salegens</name>
    <dbReference type="NCBI Taxonomy" id="1434072"/>
    <lineage>
        <taxon>Bacteria</taxon>
        <taxon>Pseudomonadati</taxon>
        <taxon>Pseudomonadota</taxon>
        <taxon>Gammaproteobacteria</taxon>
        <taxon>Pseudomonadales</taxon>
        <taxon>Pseudomonadaceae</taxon>
        <taxon>Halopseudomonas</taxon>
    </lineage>
</organism>
<dbReference type="CDD" id="cd03034">
    <property type="entry name" value="ArsC_ArsC"/>
    <property type="match status" value="1"/>
</dbReference>